<dbReference type="AlphaFoldDB" id="A0A7R9ABU7"/>
<dbReference type="EMBL" id="CAJPEV010003356">
    <property type="protein sequence ID" value="CAG0899569.1"/>
    <property type="molecule type" value="Genomic_DNA"/>
</dbReference>
<accession>A0A7R9ABU7</accession>
<dbReference type="EMBL" id="LR902873">
    <property type="protein sequence ID" value="CAD7251195.1"/>
    <property type="molecule type" value="Genomic_DNA"/>
</dbReference>
<protein>
    <submittedName>
        <fullName evidence="1">Uncharacterized protein</fullName>
    </submittedName>
</protein>
<reference evidence="1" key="1">
    <citation type="submission" date="2020-11" db="EMBL/GenBank/DDBJ databases">
        <authorList>
            <person name="Tran Van P."/>
        </authorList>
    </citation>
    <scope>NUCLEOTIDE SEQUENCE</scope>
</reference>
<name>A0A7R9ABU7_9CRUS</name>
<keyword evidence="2" id="KW-1185">Reference proteome</keyword>
<dbReference type="Proteomes" id="UP000677054">
    <property type="component" value="Unassembled WGS sequence"/>
</dbReference>
<organism evidence="1">
    <name type="scientific">Darwinula stevensoni</name>
    <dbReference type="NCBI Taxonomy" id="69355"/>
    <lineage>
        <taxon>Eukaryota</taxon>
        <taxon>Metazoa</taxon>
        <taxon>Ecdysozoa</taxon>
        <taxon>Arthropoda</taxon>
        <taxon>Crustacea</taxon>
        <taxon>Oligostraca</taxon>
        <taxon>Ostracoda</taxon>
        <taxon>Podocopa</taxon>
        <taxon>Podocopida</taxon>
        <taxon>Darwinulocopina</taxon>
        <taxon>Darwinuloidea</taxon>
        <taxon>Darwinulidae</taxon>
        <taxon>Darwinula</taxon>
    </lineage>
</organism>
<proteinExistence type="predicted"/>
<evidence type="ECO:0000313" key="2">
    <source>
        <dbReference type="Proteomes" id="UP000677054"/>
    </source>
</evidence>
<sequence length="116" mass="12631">MTGSHRIVAGSCVLDAPSGRRLPGSEVRGGREVVWLIPGGIGVLGWFLCRLGWKEEAPLWEAVGQIDLRRGRDRGDRGGCGKALLGFLDRRGPTSSLDRDSSRNQGFREIVTEVES</sequence>
<gene>
    <name evidence="1" type="ORF">DSTB1V02_LOCUS10962</name>
</gene>
<evidence type="ECO:0000313" key="1">
    <source>
        <dbReference type="EMBL" id="CAD7251195.1"/>
    </source>
</evidence>